<dbReference type="Proteomes" id="UP000249169">
    <property type="component" value="Unassembled WGS sequence"/>
</dbReference>
<evidence type="ECO:0000313" key="3">
    <source>
        <dbReference type="Proteomes" id="UP000249169"/>
    </source>
</evidence>
<evidence type="ECO:0000256" key="1">
    <source>
        <dbReference type="SAM" id="MobiDB-lite"/>
    </source>
</evidence>
<sequence>MSHQGREVRQALSARLLEVIAEFSAHLPEGTIAAELSRLGGDLRVNLTQGPPATLPEAQWSVSLPGTLEVRVVELAGFERIWRAVLTESRFRVRALPTPSAPPERVRLFAPCERGSLTLRVRRSRIEAQALLLEVERPGLATRLRGEELRRALGATTRSERTSLPAPPPPPENDLETIAPTYQVQLEQRSFCNLLREHLEDPRAGYLRVTQPRRTTTFLVAERAVWEVWQAPHPESIALSTLLLRGGQLDAPQLARATRLASEQNIPLEAALLELNLLSPRRLALTRRARILYALDPTGTQWERGLASFHPLPEAPALDPSTRVELGTHLFARTFKKTLSRAPEDLKHSARALGPGPFSLQERPGLQRRQLGATPQATPVVRALSERPQPLAQLLESGDPPELIAATLLTLADFDLLRYSTPDTRHALSGNDIFGHDALHRHAVLRMAARADADDHFAYLDLHWSAYTQLVQRAYLRLREQVLAASLPPDEEPLKERVLHRLDHAHDVLAIPAQRACYRAEIIDNWTCQTTLEALRERLDEARESNDLAHAFDLARRVLELAPDCASTRALVANLRASQVQREVPFCPPGRPTAS</sequence>
<dbReference type="RefSeq" id="WP_111727927.1">
    <property type="nucleotide sequence ID" value="NZ_QHKO01000001.1"/>
</dbReference>
<feature type="region of interest" description="Disordered" evidence="1">
    <location>
        <begin position="154"/>
        <end position="175"/>
    </location>
</feature>
<organism evidence="2 3">
    <name type="scientific">Lujinxingia litoralis</name>
    <dbReference type="NCBI Taxonomy" id="2211119"/>
    <lineage>
        <taxon>Bacteria</taxon>
        <taxon>Deltaproteobacteria</taxon>
        <taxon>Bradymonadales</taxon>
        <taxon>Lujinxingiaceae</taxon>
        <taxon>Lujinxingia</taxon>
    </lineage>
</organism>
<comment type="caution">
    <text evidence="2">The sequence shown here is derived from an EMBL/GenBank/DDBJ whole genome shotgun (WGS) entry which is preliminary data.</text>
</comment>
<dbReference type="AlphaFoldDB" id="A0A328C8J6"/>
<dbReference type="EMBL" id="QHKO01000001">
    <property type="protein sequence ID" value="RAL24755.1"/>
    <property type="molecule type" value="Genomic_DNA"/>
</dbReference>
<keyword evidence="3" id="KW-1185">Reference proteome</keyword>
<reference evidence="2 3" key="1">
    <citation type="submission" date="2018-05" db="EMBL/GenBank/DDBJ databases">
        <title>Lujinxingia marina gen. nov. sp. nov., a new facultative anaerobic member of the class Deltaproteobacteria, and proposal of Lujinxingaceae fam. nov.</title>
        <authorList>
            <person name="Li C.-M."/>
        </authorList>
    </citation>
    <scope>NUCLEOTIDE SEQUENCE [LARGE SCALE GENOMIC DNA]</scope>
    <source>
        <strain evidence="2 3">B210</strain>
    </source>
</reference>
<evidence type="ECO:0000313" key="2">
    <source>
        <dbReference type="EMBL" id="RAL24755.1"/>
    </source>
</evidence>
<proteinExistence type="predicted"/>
<dbReference type="OrthoDB" id="5487034at2"/>
<protein>
    <submittedName>
        <fullName evidence="2">Uncharacterized protein</fullName>
    </submittedName>
</protein>
<gene>
    <name evidence="2" type="ORF">DL240_00665</name>
</gene>
<accession>A0A328C8J6</accession>
<name>A0A328C8J6_9DELT</name>